<keyword evidence="3 6" id="KW-0812">Transmembrane</keyword>
<comment type="subcellular location">
    <subcellularLocation>
        <location evidence="1">Endomembrane system</location>
        <topology evidence="1">Multi-pass membrane protein</topology>
    </subcellularLocation>
</comment>
<dbReference type="InterPro" id="IPR000620">
    <property type="entry name" value="EamA_dom"/>
</dbReference>
<dbReference type="Proteomes" id="UP001164803">
    <property type="component" value="Chromosome"/>
</dbReference>
<dbReference type="EMBL" id="CP104064">
    <property type="protein sequence ID" value="WAH37496.1"/>
    <property type="molecule type" value="Genomic_DNA"/>
</dbReference>
<evidence type="ECO:0000313" key="9">
    <source>
        <dbReference type="Proteomes" id="UP001164803"/>
    </source>
</evidence>
<reference evidence="8" key="1">
    <citation type="submission" date="2022-08" db="EMBL/GenBank/DDBJ databases">
        <title>Alicyclobacillus dauci DSM2870, complete genome.</title>
        <authorList>
            <person name="Wang Q."/>
            <person name="Cai R."/>
            <person name="Wang Z."/>
        </authorList>
    </citation>
    <scope>NUCLEOTIDE SEQUENCE</scope>
    <source>
        <strain evidence="8">DSM 28700</strain>
    </source>
</reference>
<feature type="transmembrane region" description="Helical" evidence="6">
    <location>
        <begin position="254"/>
        <end position="273"/>
    </location>
</feature>
<sequence length="306" mass="33421">MSEESVVSSGTRYGNNLVSTVSAILIWSTSFVATKISYVSFPPFTVGFLRFFIATVVLVIVVFIRREFRKVSSLRDFGLLSVSGILGITFYFALENTGVKLTSASDAAMIVSSYPAITAILELLVFKVKTTFVKTVGIVLAVGGVCELSFSAHMSLDTTQVLGNILLVIAGVAWTFYNFVTSTVVNSYPATTVSLYQTVIGTTAFIPLAGTELHQWTQPNMESFLALLYLGICCSVVAFLLYNYGLRKLSSSTVVTMMNLVPVFGVMFSVLILHESLELKQLIGGIVVLVGVYLTLHQYNSKHRFE</sequence>
<feature type="transmembrane region" description="Helical" evidence="6">
    <location>
        <begin position="77"/>
        <end position="94"/>
    </location>
</feature>
<feature type="transmembrane region" description="Helical" evidence="6">
    <location>
        <begin position="106"/>
        <end position="126"/>
    </location>
</feature>
<gene>
    <name evidence="8" type="ORF">NZD86_02875</name>
</gene>
<evidence type="ECO:0000259" key="7">
    <source>
        <dbReference type="Pfam" id="PF00892"/>
    </source>
</evidence>
<feature type="domain" description="EamA" evidence="7">
    <location>
        <begin position="162"/>
        <end position="296"/>
    </location>
</feature>
<evidence type="ECO:0000256" key="1">
    <source>
        <dbReference type="ARBA" id="ARBA00004127"/>
    </source>
</evidence>
<evidence type="ECO:0000256" key="2">
    <source>
        <dbReference type="ARBA" id="ARBA00007362"/>
    </source>
</evidence>
<feature type="transmembrane region" description="Helical" evidence="6">
    <location>
        <begin position="47"/>
        <end position="65"/>
    </location>
</feature>
<dbReference type="PANTHER" id="PTHR32322:SF2">
    <property type="entry name" value="EAMA DOMAIN-CONTAINING PROTEIN"/>
    <property type="match status" value="1"/>
</dbReference>
<dbReference type="Gene3D" id="1.10.3730.20">
    <property type="match status" value="1"/>
</dbReference>
<protein>
    <submittedName>
        <fullName evidence="8">DMT family transporter</fullName>
    </submittedName>
</protein>
<feature type="transmembrane region" description="Helical" evidence="6">
    <location>
        <begin position="279"/>
        <end position="296"/>
    </location>
</feature>
<dbReference type="InterPro" id="IPR037185">
    <property type="entry name" value="EmrE-like"/>
</dbReference>
<keyword evidence="9" id="KW-1185">Reference proteome</keyword>
<feature type="domain" description="EamA" evidence="7">
    <location>
        <begin position="21"/>
        <end position="146"/>
    </location>
</feature>
<dbReference type="InterPro" id="IPR050638">
    <property type="entry name" value="AA-Vitamin_Transporters"/>
</dbReference>
<accession>A0ABY6Z5M4</accession>
<dbReference type="Pfam" id="PF00892">
    <property type="entry name" value="EamA"/>
    <property type="match status" value="2"/>
</dbReference>
<evidence type="ECO:0000256" key="6">
    <source>
        <dbReference type="SAM" id="Phobius"/>
    </source>
</evidence>
<evidence type="ECO:0000313" key="8">
    <source>
        <dbReference type="EMBL" id="WAH37496.1"/>
    </source>
</evidence>
<feature type="transmembrane region" description="Helical" evidence="6">
    <location>
        <begin position="192"/>
        <end position="211"/>
    </location>
</feature>
<feature type="transmembrane region" description="Helical" evidence="6">
    <location>
        <begin position="138"/>
        <end position="156"/>
    </location>
</feature>
<name>A0ABY6Z5M4_9BACL</name>
<feature type="transmembrane region" description="Helical" evidence="6">
    <location>
        <begin position="162"/>
        <end position="180"/>
    </location>
</feature>
<comment type="similarity">
    <text evidence="2">Belongs to the EamA transporter family.</text>
</comment>
<proteinExistence type="inferred from homology"/>
<keyword evidence="4 6" id="KW-1133">Transmembrane helix</keyword>
<evidence type="ECO:0000256" key="4">
    <source>
        <dbReference type="ARBA" id="ARBA00022989"/>
    </source>
</evidence>
<feature type="transmembrane region" description="Helical" evidence="6">
    <location>
        <begin position="21"/>
        <end position="41"/>
    </location>
</feature>
<dbReference type="RefSeq" id="WP_268044988.1">
    <property type="nucleotide sequence ID" value="NZ_CP104064.1"/>
</dbReference>
<keyword evidence="5 6" id="KW-0472">Membrane</keyword>
<evidence type="ECO:0000256" key="3">
    <source>
        <dbReference type="ARBA" id="ARBA00022692"/>
    </source>
</evidence>
<organism evidence="8 9">
    <name type="scientific">Alicyclobacillus dauci</name>
    <dbReference type="NCBI Taxonomy" id="1475485"/>
    <lineage>
        <taxon>Bacteria</taxon>
        <taxon>Bacillati</taxon>
        <taxon>Bacillota</taxon>
        <taxon>Bacilli</taxon>
        <taxon>Bacillales</taxon>
        <taxon>Alicyclobacillaceae</taxon>
        <taxon>Alicyclobacillus</taxon>
    </lineage>
</organism>
<dbReference type="SUPFAM" id="SSF103481">
    <property type="entry name" value="Multidrug resistance efflux transporter EmrE"/>
    <property type="match status" value="2"/>
</dbReference>
<evidence type="ECO:0000256" key="5">
    <source>
        <dbReference type="ARBA" id="ARBA00023136"/>
    </source>
</evidence>
<dbReference type="PANTHER" id="PTHR32322">
    <property type="entry name" value="INNER MEMBRANE TRANSPORTER"/>
    <property type="match status" value="1"/>
</dbReference>
<feature type="transmembrane region" description="Helical" evidence="6">
    <location>
        <begin position="223"/>
        <end position="242"/>
    </location>
</feature>